<name>A0ACA9NBB2_9GLOM</name>
<dbReference type="EMBL" id="CAJVPT010019836">
    <property type="protein sequence ID" value="CAG8644072.1"/>
    <property type="molecule type" value="Genomic_DNA"/>
</dbReference>
<reference evidence="1" key="1">
    <citation type="submission" date="2021-06" db="EMBL/GenBank/DDBJ databases">
        <authorList>
            <person name="Kallberg Y."/>
            <person name="Tangrot J."/>
            <person name="Rosling A."/>
        </authorList>
    </citation>
    <scope>NUCLEOTIDE SEQUENCE</scope>
    <source>
        <strain evidence="1">CL356</strain>
    </source>
</reference>
<organism evidence="1 2">
    <name type="scientific">Acaulospora colombiana</name>
    <dbReference type="NCBI Taxonomy" id="27376"/>
    <lineage>
        <taxon>Eukaryota</taxon>
        <taxon>Fungi</taxon>
        <taxon>Fungi incertae sedis</taxon>
        <taxon>Mucoromycota</taxon>
        <taxon>Glomeromycotina</taxon>
        <taxon>Glomeromycetes</taxon>
        <taxon>Diversisporales</taxon>
        <taxon>Acaulosporaceae</taxon>
        <taxon>Acaulospora</taxon>
    </lineage>
</organism>
<comment type="caution">
    <text evidence="1">The sequence shown here is derived from an EMBL/GenBank/DDBJ whole genome shotgun (WGS) entry which is preliminary data.</text>
</comment>
<evidence type="ECO:0000313" key="1">
    <source>
        <dbReference type="EMBL" id="CAG8644072.1"/>
    </source>
</evidence>
<dbReference type="Proteomes" id="UP000789525">
    <property type="component" value="Unassembled WGS sequence"/>
</dbReference>
<protein>
    <submittedName>
        <fullName evidence="1">15717_t:CDS:1</fullName>
    </submittedName>
</protein>
<accession>A0ACA9NBB2</accession>
<evidence type="ECO:0000313" key="2">
    <source>
        <dbReference type="Proteomes" id="UP000789525"/>
    </source>
</evidence>
<proteinExistence type="predicted"/>
<feature type="non-terminal residue" evidence="1">
    <location>
        <position position="1"/>
    </location>
</feature>
<keyword evidence="2" id="KW-1185">Reference proteome</keyword>
<sequence length="415" mass="47191">LPSLEPHSTAQKDPSLRVQAYSALNRCLVRENCSVPNFWALDYGSPLIFLQVCQGWHALAQSSKILWTKIYCGDYWAQDEMLSYVKCPTPEALQKHLSRIDGVKFELYLYKYLRYTEAEKWASILRTSLQNCHKICSKLNAEHLDPDFYSFVGLGSNRLIDQLLEEISRLSGDPEGPGTYLRTLVYTWRFPPELYGLSAIWNQLHVLYLEGSRFSWDEGAQFFFSSLHNLRELLLDGIGTAFSPGGKALRLGKVPGLNMDIVELSYTTQAHGELVDCDKVLTLPNLRRLSVMVYWPLILSIDAPNIEEVEMRGGRLVDVHIFTQMTLKPQLLYLHIDQHTEQALFERALDRLSILTLVDLRLEQDNVPKVGTGLMQGVLENVKRGISVRWNGVQVTGSLEQIATWAKSGQLNVEC</sequence>
<gene>
    <name evidence="1" type="ORF">ACOLOM_LOCUS8038</name>
</gene>